<reference evidence="1 2" key="1">
    <citation type="submission" date="2023-08" db="EMBL/GenBank/DDBJ databases">
        <title>Pathogen: clinical or host-associated sample.</title>
        <authorList>
            <person name="Hergert J."/>
            <person name="Casey R."/>
            <person name="Wagner J."/>
            <person name="Young E.L."/>
            <person name="Oakeson K.F."/>
        </authorList>
    </citation>
    <scope>NUCLEOTIDE SEQUENCE [LARGE SCALE GENOMIC DNA]</scope>
    <source>
        <strain evidence="1 2">1760953</strain>
        <plasmid evidence="1 2">unnamed5</plasmid>
    </source>
</reference>
<accession>A0AA50H7M8</accession>
<geneLocation type="plasmid" evidence="1 2">
    <name>unnamed5</name>
</geneLocation>
<dbReference type="Proteomes" id="UP001234585">
    <property type="component" value="Plasmid unnamed5"/>
</dbReference>
<organism evidence="1 2">
    <name type="scientific">Shinella sumterensis</name>
    <dbReference type="NCBI Taxonomy" id="1967501"/>
    <lineage>
        <taxon>Bacteria</taxon>
        <taxon>Pseudomonadati</taxon>
        <taxon>Pseudomonadota</taxon>
        <taxon>Alphaproteobacteria</taxon>
        <taxon>Hyphomicrobiales</taxon>
        <taxon>Rhizobiaceae</taxon>
        <taxon>Shinella</taxon>
    </lineage>
</organism>
<proteinExistence type="predicted"/>
<name>A0AA50H7M8_9HYPH</name>
<gene>
    <name evidence="1" type="ORF">Q9313_27230</name>
</gene>
<evidence type="ECO:0000313" key="1">
    <source>
        <dbReference type="EMBL" id="WLS01220.1"/>
    </source>
</evidence>
<dbReference type="RefSeq" id="WP_306041569.1">
    <property type="nucleotide sequence ID" value="NZ_CP132307.1"/>
</dbReference>
<protein>
    <submittedName>
        <fullName evidence="1">Uncharacterized protein</fullName>
    </submittedName>
</protein>
<sequence length="411" mass="44721">MDRLRVCVERAARRSGYGEEDALSASAEVLSAPVMQTGPHAMLLIEPDAFYTHMFSLLGLMSHGRQWHITYSVSTSAFKESAKKGPGWLRVGGETLNVFGLPRKRLIGSSIGCLNGPYRYAFSNSRHEVAPNASAARLLAELPAAGFPSGAEAIKMGNQALWHGKLAAPAKLLQLDDFDMADLIADHLDDRKSWLSAHFFDGVMAALSILEETDRLNAGPWAGWVRRTTDLFWGLEKNRVVPLHLEGGALKSLRSPSFEVKLTSKRLAAALRERAILPGMFMTYLVVSTLPGVRALGGCRQTVYLPLMRYLASIGVRLSGAAGLLAALERDKLPGVWGHRVLKPADTDPFQEIEAAGGISPLLSTYANLTLEQASGDLASFTTDPIWAEMSAHIDDGTIKRISSEWLWSGP</sequence>
<keyword evidence="1" id="KW-0614">Plasmid</keyword>
<evidence type="ECO:0000313" key="2">
    <source>
        <dbReference type="Proteomes" id="UP001234585"/>
    </source>
</evidence>
<dbReference type="EMBL" id="CP132307">
    <property type="protein sequence ID" value="WLS01220.1"/>
    <property type="molecule type" value="Genomic_DNA"/>
</dbReference>
<keyword evidence="2" id="KW-1185">Reference proteome</keyword>
<dbReference type="AlphaFoldDB" id="A0AA50H7M8"/>